<evidence type="ECO:0000256" key="6">
    <source>
        <dbReference type="ARBA" id="ARBA00023125"/>
    </source>
</evidence>
<keyword evidence="6 7" id="KW-0238">DNA-binding</keyword>
<dbReference type="GO" id="GO:0016887">
    <property type="term" value="F:ATP hydrolysis activity"/>
    <property type="evidence" value="ECO:0007669"/>
    <property type="project" value="InterPro"/>
</dbReference>
<dbReference type="PIRSF" id="PIRSF005719">
    <property type="entry name" value="SMC"/>
    <property type="match status" value="1"/>
</dbReference>
<evidence type="ECO:0000256" key="4">
    <source>
        <dbReference type="ARBA" id="ARBA00022840"/>
    </source>
</evidence>
<dbReference type="Gene3D" id="3.40.50.300">
    <property type="entry name" value="P-loop containing nucleotide triphosphate hydrolases"/>
    <property type="match status" value="2"/>
</dbReference>
<dbReference type="NCBIfam" id="TIGR02168">
    <property type="entry name" value="SMC_prok_B"/>
    <property type="match status" value="1"/>
</dbReference>
<feature type="compositionally biased region" description="Low complexity" evidence="8">
    <location>
        <begin position="689"/>
        <end position="703"/>
    </location>
</feature>
<feature type="domain" description="SMC hinge" evidence="9">
    <location>
        <begin position="512"/>
        <end position="625"/>
    </location>
</feature>
<comment type="subcellular location">
    <subcellularLocation>
        <location evidence="1 7">Cytoplasm</location>
    </subcellularLocation>
</comment>
<comment type="domain">
    <text evidence="7">Contains large globular domains required for ATP hydrolysis at each terminus and a third globular domain forming a flexible hinge near the middle of the molecule. These domains are separated by coiled-coil structures.</text>
</comment>
<dbReference type="InterPro" id="IPR017871">
    <property type="entry name" value="ABC_transporter-like_CS"/>
</dbReference>
<dbReference type="InterPro" id="IPR010935">
    <property type="entry name" value="SMC_hinge"/>
</dbReference>
<dbReference type="GO" id="GO:0007062">
    <property type="term" value="P:sister chromatid cohesion"/>
    <property type="evidence" value="ECO:0007669"/>
    <property type="project" value="InterPro"/>
</dbReference>
<feature type="coiled-coil region" evidence="7">
    <location>
        <begin position="355"/>
        <end position="382"/>
    </location>
</feature>
<feature type="region of interest" description="Disordered" evidence="8">
    <location>
        <begin position="717"/>
        <end position="741"/>
    </location>
</feature>
<dbReference type="GO" id="GO:0005694">
    <property type="term" value="C:chromosome"/>
    <property type="evidence" value="ECO:0007669"/>
    <property type="project" value="InterPro"/>
</dbReference>
<evidence type="ECO:0000259" key="9">
    <source>
        <dbReference type="SMART" id="SM00968"/>
    </source>
</evidence>
<keyword evidence="11" id="KW-1185">Reference proteome</keyword>
<feature type="binding site" evidence="7">
    <location>
        <begin position="32"/>
        <end position="39"/>
    </location>
    <ligand>
        <name>ATP</name>
        <dbReference type="ChEBI" id="CHEBI:30616"/>
    </ligand>
</feature>
<dbReference type="PROSITE" id="PS00211">
    <property type="entry name" value="ABC_TRANSPORTER_1"/>
    <property type="match status" value="1"/>
</dbReference>
<feature type="region of interest" description="Disordered" evidence="8">
    <location>
        <begin position="689"/>
        <end position="708"/>
    </location>
</feature>
<evidence type="ECO:0000256" key="3">
    <source>
        <dbReference type="ARBA" id="ARBA00022741"/>
    </source>
</evidence>
<dbReference type="GO" id="GO:0003677">
    <property type="term" value="F:DNA binding"/>
    <property type="evidence" value="ECO:0007669"/>
    <property type="project" value="UniProtKB-UniRule"/>
</dbReference>
<sequence>MHLKSLTLKGFKSFASATTLRFEPGITCVVGPNGSGKSNVLDGLRWVMGTQGAKDLRGGKMEDVIFAGTAGRAPLGRAEVSLTIDNSDGALPIEYTEVSITRRMFRDGASEYEINGNTCRLMDIQELLSDSGIGREMHVIVGQGQLSQILESKPEERRAFIEEAAGVLKHRKRKEKALRKLDAMQANLTRLTDLTAELRRQLKPLGKQAEIARRAQAVQADLRDARLRVHADDLVTQRTQIAREQADEAAARARRHDVEQHLEVADARQSELEDQLAVDQPRLAAAQDTWYRLSALEERLRGTVRLAVERERHMSAAVETQSGGMDPDELEAEAEETAIREAELGEHVEVARGLLGDTAERRAELEQQVQAAEKAHLAAVRAVADRREGLARLAGQVEALRSKTNATAEEIDRLSTNLLEATERAEAAAVELAEAQEETGIEDSDDAGLADRHERAKEAQKAAQARVEELVRAERTAEKDIASWKARVDALSMGLHRKDGAGVLLAAGDRLPGLLGSVAALLTVEPGNEAALAAALGPVADAVAVASGDDAVAALELLRGSDAGRAGIVVGGYGHVDRSGWPSLPPGTRWAVDLVRAPETLRPAVAQALDRVAVAESLPIARMLVDAHPSVRAVTNQGDVLGAHWAVGGTSRVQSVIEVQAAVDEANEKLAAAETAAQRASAALAGAKAEQQARQADTQAAAEARNEGKVRAARSAERLSRMQQAVRSAQAEAERVQTQRTRVEQAREESLAKLAELEERLVVAEDETVLEDEPDTAERDEATAELATARQQEMDARLSLRTAEERHRALYGKAEELRRAARAEREARERAQRAMAKRAYGAAVARAVVENGELALERITVSLQAAASERDAVQAQRYDRERMLQEVRNRVRELSTELEKLTDAVHRDEVLRAEQRLRLEQLESRIAETFGIGLDDLVNEYGPDVPVPPSPGEMAEYEAAKERGELVSEPQSMPFDRPAQERRAKRAERDLTLLGKVNPLALEEFAALEERYRFLSTQLEDLKATRRDLLTVVKEVDDKILEVFTSAYEDVAREFETVFSTLFPGGEGRMILTEPDDMLTTGVDVEARPPGKKIKRLSLLSGGEKSLVAVGMLVAIFRARPSPFYVMDEVEAALDDVNMRRLIGLLQELRANSQLIIITHQKPTMDIADALYGVSMRGDGITQVISQRMRGADEPQATAAQLEAAQPDAEQVRPEAPEPAPAPS</sequence>
<dbReference type="GO" id="GO:0005737">
    <property type="term" value="C:cytoplasm"/>
    <property type="evidence" value="ECO:0007669"/>
    <property type="project" value="UniProtKB-SubCell"/>
</dbReference>
<dbReference type="GO" id="GO:0006260">
    <property type="term" value="P:DNA replication"/>
    <property type="evidence" value="ECO:0007669"/>
    <property type="project" value="UniProtKB-UniRule"/>
</dbReference>
<evidence type="ECO:0000256" key="5">
    <source>
        <dbReference type="ARBA" id="ARBA00023054"/>
    </source>
</evidence>
<name>A0A4R7UV37_9PSEU</name>
<evidence type="ECO:0000256" key="7">
    <source>
        <dbReference type="HAMAP-Rule" id="MF_01894"/>
    </source>
</evidence>
<reference evidence="10 11" key="1">
    <citation type="submission" date="2019-03" db="EMBL/GenBank/DDBJ databases">
        <title>Genomic Encyclopedia of Archaeal and Bacterial Type Strains, Phase II (KMG-II): from individual species to whole genera.</title>
        <authorList>
            <person name="Goeker M."/>
        </authorList>
    </citation>
    <scope>NUCLEOTIDE SEQUENCE [LARGE SCALE GENOMIC DNA]</scope>
    <source>
        <strain evidence="10 11">DSM 45499</strain>
    </source>
</reference>
<dbReference type="Proteomes" id="UP000294927">
    <property type="component" value="Unassembled WGS sequence"/>
</dbReference>
<dbReference type="SMART" id="SM00968">
    <property type="entry name" value="SMC_hinge"/>
    <property type="match status" value="1"/>
</dbReference>
<dbReference type="RefSeq" id="WP_133908689.1">
    <property type="nucleotide sequence ID" value="NZ_SOCP01000025.1"/>
</dbReference>
<dbReference type="InterPro" id="IPR027417">
    <property type="entry name" value="P-loop_NTPase"/>
</dbReference>
<dbReference type="InterPro" id="IPR036277">
    <property type="entry name" value="SMC_hinge_sf"/>
</dbReference>
<evidence type="ECO:0000313" key="11">
    <source>
        <dbReference type="Proteomes" id="UP000294927"/>
    </source>
</evidence>
<comment type="caution">
    <text evidence="10">The sequence shown here is derived from an EMBL/GenBank/DDBJ whole genome shotgun (WGS) entry which is preliminary data.</text>
</comment>
<protein>
    <recommendedName>
        <fullName evidence="7">Chromosome partition protein Smc</fullName>
    </recommendedName>
</protein>
<keyword evidence="5 7" id="KW-0175">Coiled coil</keyword>
<dbReference type="Gene3D" id="3.30.70.1620">
    <property type="match status" value="1"/>
</dbReference>
<keyword evidence="3 7" id="KW-0547">Nucleotide-binding</keyword>
<feature type="region of interest" description="Disordered" evidence="8">
    <location>
        <begin position="435"/>
        <end position="461"/>
    </location>
</feature>
<keyword evidence="4 7" id="KW-0067">ATP-binding</keyword>
<dbReference type="PANTHER" id="PTHR43977">
    <property type="entry name" value="STRUCTURAL MAINTENANCE OF CHROMOSOMES PROTEIN 3"/>
    <property type="match status" value="1"/>
</dbReference>
<comment type="similarity">
    <text evidence="7">Belongs to the SMC family.</text>
</comment>
<dbReference type="FunFam" id="3.40.50.300:FF:000984">
    <property type="entry name" value="Chromosome partition protein Smc"/>
    <property type="match status" value="1"/>
</dbReference>
<dbReference type="InterPro" id="IPR003395">
    <property type="entry name" value="RecF/RecN/SMC_N"/>
</dbReference>
<comment type="function">
    <text evidence="7">Required for chromosome condensation and partitioning.</text>
</comment>
<feature type="compositionally biased region" description="Basic and acidic residues" evidence="8">
    <location>
        <begin position="449"/>
        <end position="461"/>
    </location>
</feature>
<dbReference type="CDD" id="cd03278">
    <property type="entry name" value="ABC_SMC_barmotin"/>
    <property type="match status" value="1"/>
</dbReference>
<dbReference type="SUPFAM" id="SSF75553">
    <property type="entry name" value="Smc hinge domain"/>
    <property type="match status" value="1"/>
</dbReference>
<feature type="coiled-coil region" evidence="7">
    <location>
        <begin position="800"/>
        <end position="837"/>
    </location>
</feature>
<keyword evidence="2 7" id="KW-0963">Cytoplasm</keyword>
<feature type="compositionally biased region" description="Basic and acidic residues" evidence="8">
    <location>
        <begin position="732"/>
        <end position="741"/>
    </location>
</feature>
<dbReference type="SUPFAM" id="SSF52540">
    <property type="entry name" value="P-loop containing nucleoside triphosphate hydrolases"/>
    <property type="match status" value="1"/>
</dbReference>
<feature type="coiled-coil region" evidence="7">
    <location>
        <begin position="167"/>
        <end position="201"/>
    </location>
</feature>
<dbReference type="Gene3D" id="1.20.1060.20">
    <property type="match status" value="1"/>
</dbReference>
<evidence type="ECO:0000256" key="8">
    <source>
        <dbReference type="SAM" id="MobiDB-lite"/>
    </source>
</evidence>
<dbReference type="FunFam" id="3.40.50.300:FF:000901">
    <property type="entry name" value="Chromosome partition protein Smc"/>
    <property type="match status" value="1"/>
</dbReference>
<dbReference type="HAMAP" id="MF_01894">
    <property type="entry name" value="Smc_prok"/>
    <property type="match status" value="1"/>
</dbReference>
<evidence type="ECO:0000313" key="10">
    <source>
        <dbReference type="EMBL" id="TDV39792.1"/>
    </source>
</evidence>
<dbReference type="Pfam" id="PF02463">
    <property type="entry name" value="SMC_N"/>
    <property type="match status" value="1"/>
</dbReference>
<dbReference type="Pfam" id="PF06470">
    <property type="entry name" value="SMC_hinge"/>
    <property type="match status" value="1"/>
</dbReference>
<comment type="subunit">
    <text evidence="7">Homodimer.</text>
</comment>
<dbReference type="GO" id="GO:0007059">
    <property type="term" value="P:chromosome segregation"/>
    <property type="evidence" value="ECO:0007669"/>
    <property type="project" value="UniProtKB-UniRule"/>
</dbReference>
<organism evidence="10 11">
    <name type="scientific">Actinophytocola oryzae</name>
    <dbReference type="NCBI Taxonomy" id="502181"/>
    <lineage>
        <taxon>Bacteria</taxon>
        <taxon>Bacillati</taxon>
        <taxon>Actinomycetota</taxon>
        <taxon>Actinomycetes</taxon>
        <taxon>Pseudonocardiales</taxon>
        <taxon>Pseudonocardiaceae</taxon>
    </lineage>
</organism>
<feature type="coiled-coil region" evidence="7">
    <location>
        <begin position="1005"/>
        <end position="1039"/>
    </location>
</feature>
<accession>A0A4R7UV37</accession>
<dbReference type="InterPro" id="IPR011890">
    <property type="entry name" value="SMC_prok"/>
</dbReference>
<dbReference type="EMBL" id="SOCP01000025">
    <property type="protein sequence ID" value="TDV39792.1"/>
    <property type="molecule type" value="Genomic_DNA"/>
</dbReference>
<dbReference type="InterPro" id="IPR024704">
    <property type="entry name" value="SMC"/>
</dbReference>
<feature type="compositionally biased region" description="Acidic residues" evidence="8">
    <location>
        <begin position="435"/>
        <end position="448"/>
    </location>
</feature>
<dbReference type="OrthoDB" id="9808768at2"/>
<evidence type="ECO:0000256" key="1">
    <source>
        <dbReference type="ARBA" id="ARBA00004496"/>
    </source>
</evidence>
<proteinExistence type="inferred from homology"/>
<dbReference type="GO" id="GO:0030261">
    <property type="term" value="P:chromosome condensation"/>
    <property type="evidence" value="ECO:0007669"/>
    <property type="project" value="InterPro"/>
</dbReference>
<feature type="region of interest" description="Disordered" evidence="8">
    <location>
        <begin position="1189"/>
        <end position="1224"/>
    </location>
</feature>
<evidence type="ECO:0000256" key="2">
    <source>
        <dbReference type="ARBA" id="ARBA00022490"/>
    </source>
</evidence>
<gene>
    <name evidence="7" type="primary">smc</name>
    <name evidence="10" type="ORF">CLV71_125104</name>
</gene>
<dbReference type="GO" id="GO:0005524">
    <property type="term" value="F:ATP binding"/>
    <property type="evidence" value="ECO:0007669"/>
    <property type="project" value="UniProtKB-UniRule"/>
</dbReference>
<dbReference type="AlphaFoldDB" id="A0A4R7UV37"/>